<dbReference type="Pfam" id="PF13520">
    <property type="entry name" value="AA_permease_2"/>
    <property type="match status" value="1"/>
</dbReference>
<sequence>MSTVETHLSRFYAQEHSRPMTFDRVPLSQTRDEVMMEKWGKRQQLRRNFTLLSIIGLTTTLMITWEGLVNAFQAGLENGGPAGLIYGFLLTWAGVFSQAFVMAEMGAMIPLAGGQYNWVSVLAPDAYSKFLSYLTGWTSVIGWQATTCTTLYLASTMIQGLLIQNDSSYVPQRWHGCLIGYAVLAFSLFINTYLATLLPKIESAVLLLHVFGFFFVLIPLVYFGPHGDPSTVFKQFLNEGHWPTQGLSFFIGLTTSMIAFIGLDAAAHMAEEIEDAAIVIPRGMIASVAINGVLGFSILIAVLFCLGDPEAALTTPTNNPFIEIFTQAVQRSNLRLAALR</sequence>
<dbReference type="EMBL" id="CAJPDT010000003">
    <property type="protein sequence ID" value="CAF9906976.1"/>
    <property type="molecule type" value="Genomic_DNA"/>
</dbReference>
<feature type="transmembrane region" description="Helical" evidence="6">
    <location>
        <begin position="284"/>
        <end position="304"/>
    </location>
</feature>
<proteinExistence type="predicted"/>
<dbReference type="OrthoDB" id="3257095at2759"/>
<dbReference type="Gene3D" id="1.20.1740.10">
    <property type="entry name" value="Amino acid/polyamine transporter I"/>
    <property type="match status" value="1"/>
</dbReference>
<evidence type="ECO:0000313" key="7">
    <source>
        <dbReference type="EMBL" id="CAF9906976.1"/>
    </source>
</evidence>
<keyword evidence="2" id="KW-0813">Transport</keyword>
<evidence type="ECO:0000256" key="6">
    <source>
        <dbReference type="SAM" id="Phobius"/>
    </source>
</evidence>
<dbReference type="PANTHER" id="PTHR45649:SF1">
    <property type="entry name" value="TRANSPORTER, PUTATIVE (EUROFUNG)-RELATED"/>
    <property type="match status" value="1"/>
</dbReference>
<comment type="subcellular location">
    <subcellularLocation>
        <location evidence="1">Membrane</location>
        <topology evidence="1">Multi-pass membrane protein</topology>
    </subcellularLocation>
</comment>
<feature type="transmembrane region" description="Helical" evidence="6">
    <location>
        <begin position="85"/>
        <end position="109"/>
    </location>
</feature>
<evidence type="ECO:0000256" key="5">
    <source>
        <dbReference type="ARBA" id="ARBA00023136"/>
    </source>
</evidence>
<dbReference type="Proteomes" id="UP000664534">
    <property type="component" value="Unassembled WGS sequence"/>
</dbReference>
<accession>A0A8H3EHR6</accession>
<evidence type="ECO:0008006" key="9">
    <source>
        <dbReference type="Google" id="ProtNLM"/>
    </source>
</evidence>
<name>A0A8H3EHR6_9LECA</name>
<protein>
    <recommendedName>
        <fullName evidence="9">Amino acid permease</fullName>
    </recommendedName>
</protein>
<dbReference type="GO" id="GO:0016020">
    <property type="term" value="C:membrane"/>
    <property type="evidence" value="ECO:0007669"/>
    <property type="project" value="UniProtKB-SubCell"/>
</dbReference>
<keyword evidence="5 6" id="KW-0472">Membrane</keyword>
<keyword evidence="3 6" id="KW-0812">Transmembrane</keyword>
<gene>
    <name evidence="7" type="ORF">IMSHALPRED_005408</name>
</gene>
<dbReference type="PIRSF" id="PIRSF006060">
    <property type="entry name" value="AA_transporter"/>
    <property type="match status" value="1"/>
</dbReference>
<evidence type="ECO:0000256" key="3">
    <source>
        <dbReference type="ARBA" id="ARBA00022692"/>
    </source>
</evidence>
<feature type="transmembrane region" description="Helical" evidence="6">
    <location>
        <begin position="206"/>
        <end position="224"/>
    </location>
</feature>
<feature type="transmembrane region" description="Helical" evidence="6">
    <location>
        <begin position="244"/>
        <end position="263"/>
    </location>
</feature>
<feature type="transmembrane region" description="Helical" evidence="6">
    <location>
        <begin position="130"/>
        <end position="153"/>
    </location>
</feature>
<dbReference type="PANTHER" id="PTHR45649">
    <property type="entry name" value="AMINO-ACID PERMEASE BAT1"/>
    <property type="match status" value="1"/>
</dbReference>
<organism evidence="7 8">
    <name type="scientific">Imshaugia aleurites</name>
    <dbReference type="NCBI Taxonomy" id="172621"/>
    <lineage>
        <taxon>Eukaryota</taxon>
        <taxon>Fungi</taxon>
        <taxon>Dikarya</taxon>
        <taxon>Ascomycota</taxon>
        <taxon>Pezizomycotina</taxon>
        <taxon>Lecanoromycetes</taxon>
        <taxon>OSLEUM clade</taxon>
        <taxon>Lecanoromycetidae</taxon>
        <taxon>Lecanorales</taxon>
        <taxon>Lecanorineae</taxon>
        <taxon>Parmeliaceae</taxon>
        <taxon>Imshaugia</taxon>
    </lineage>
</organism>
<evidence type="ECO:0000313" key="8">
    <source>
        <dbReference type="Proteomes" id="UP000664534"/>
    </source>
</evidence>
<feature type="transmembrane region" description="Helical" evidence="6">
    <location>
        <begin position="45"/>
        <end position="65"/>
    </location>
</feature>
<dbReference type="AlphaFoldDB" id="A0A8H3EHR6"/>
<evidence type="ECO:0000256" key="1">
    <source>
        <dbReference type="ARBA" id="ARBA00004141"/>
    </source>
</evidence>
<dbReference type="InterPro" id="IPR002293">
    <property type="entry name" value="AA/rel_permease1"/>
</dbReference>
<keyword evidence="4 6" id="KW-1133">Transmembrane helix</keyword>
<comment type="caution">
    <text evidence="7">The sequence shown here is derived from an EMBL/GenBank/DDBJ whole genome shotgun (WGS) entry which is preliminary data.</text>
</comment>
<keyword evidence="8" id="KW-1185">Reference proteome</keyword>
<dbReference type="GO" id="GO:0022857">
    <property type="term" value="F:transmembrane transporter activity"/>
    <property type="evidence" value="ECO:0007669"/>
    <property type="project" value="InterPro"/>
</dbReference>
<evidence type="ECO:0000256" key="4">
    <source>
        <dbReference type="ARBA" id="ARBA00022989"/>
    </source>
</evidence>
<evidence type="ECO:0000256" key="2">
    <source>
        <dbReference type="ARBA" id="ARBA00022448"/>
    </source>
</evidence>
<reference evidence="7" key="1">
    <citation type="submission" date="2021-03" db="EMBL/GenBank/DDBJ databases">
        <authorList>
            <person name="Tagirdzhanova G."/>
        </authorList>
    </citation>
    <scope>NUCLEOTIDE SEQUENCE</scope>
</reference>
<feature type="transmembrane region" description="Helical" evidence="6">
    <location>
        <begin position="173"/>
        <end position="194"/>
    </location>
</feature>